<dbReference type="InterPro" id="IPR043502">
    <property type="entry name" value="DNA/RNA_pol_sf"/>
</dbReference>
<evidence type="ECO:0000256" key="6">
    <source>
        <dbReference type="ARBA" id="ARBA00022759"/>
    </source>
</evidence>
<evidence type="ECO:0000256" key="5">
    <source>
        <dbReference type="ARBA" id="ARBA00022722"/>
    </source>
</evidence>
<dbReference type="PROSITE" id="PS50878">
    <property type="entry name" value="RT_POL"/>
    <property type="match status" value="1"/>
</dbReference>
<dbReference type="PANTHER" id="PTHR37984">
    <property type="entry name" value="PROTEIN CBG26694"/>
    <property type="match status" value="1"/>
</dbReference>
<dbReference type="Gene3D" id="3.30.420.10">
    <property type="entry name" value="Ribonuclease H-like superfamily/Ribonuclease H"/>
    <property type="match status" value="1"/>
</dbReference>
<feature type="compositionally biased region" description="Basic and acidic residues" evidence="10">
    <location>
        <begin position="1166"/>
        <end position="1187"/>
    </location>
</feature>
<dbReference type="InterPro" id="IPR050951">
    <property type="entry name" value="Retrovirus_Pol_polyprotein"/>
</dbReference>
<dbReference type="SUPFAM" id="SSF53098">
    <property type="entry name" value="Ribonuclease H-like"/>
    <property type="match status" value="1"/>
</dbReference>
<dbReference type="FunFam" id="1.10.340.70:FF:000001">
    <property type="entry name" value="Retrovirus-related Pol polyprotein from transposon gypsy-like Protein"/>
    <property type="match status" value="1"/>
</dbReference>
<dbReference type="GO" id="GO:0003676">
    <property type="term" value="F:nucleic acid binding"/>
    <property type="evidence" value="ECO:0007669"/>
    <property type="project" value="InterPro"/>
</dbReference>
<feature type="compositionally biased region" description="Polar residues" evidence="10">
    <location>
        <begin position="1267"/>
        <end position="1276"/>
    </location>
</feature>
<dbReference type="FunFam" id="3.10.10.10:FF:000007">
    <property type="entry name" value="Retrovirus-related Pol polyprotein from transposon 17.6-like Protein"/>
    <property type="match status" value="1"/>
</dbReference>
<dbReference type="GO" id="GO:0004519">
    <property type="term" value="F:endonuclease activity"/>
    <property type="evidence" value="ECO:0007669"/>
    <property type="project" value="UniProtKB-KW"/>
</dbReference>
<keyword evidence="7" id="KW-0378">Hydrolase</keyword>
<comment type="caution">
    <text evidence="13">The sequence shown here is derived from an EMBL/GenBank/DDBJ whole genome shotgun (WGS) entry which is preliminary data.</text>
</comment>
<dbReference type="Pfam" id="PF00078">
    <property type="entry name" value="RVT_1"/>
    <property type="match status" value="1"/>
</dbReference>
<evidence type="ECO:0000256" key="7">
    <source>
        <dbReference type="ARBA" id="ARBA00022801"/>
    </source>
</evidence>
<dbReference type="Gene3D" id="1.10.340.70">
    <property type="match status" value="1"/>
</dbReference>
<dbReference type="GO" id="GO:0006508">
    <property type="term" value="P:proteolysis"/>
    <property type="evidence" value="ECO:0007669"/>
    <property type="project" value="UniProtKB-KW"/>
</dbReference>
<protein>
    <recommendedName>
        <fullName evidence="1">RNA-directed DNA polymerase</fullName>
        <ecNumber evidence="1">2.7.7.49</ecNumber>
    </recommendedName>
</protein>
<keyword evidence="5" id="KW-0540">Nuclease</keyword>
<dbReference type="CDD" id="cd09274">
    <property type="entry name" value="RNase_HI_RT_Ty3"/>
    <property type="match status" value="1"/>
</dbReference>
<dbReference type="FunFam" id="3.30.420.10:FF:000032">
    <property type="entry name" value="Retrovirus-related Pol polyprotein from transposon 297-like Protein"/>
    <property type="match status" value="1"/>
</dbReference>
<dbReference type="InterPro" id="IPR000477">
    <property type="entry name" value="RT_dom"/>
</dbReference>
<dbReference type="InterPro" id="IPR043128">
    <property type="entry name" value="Rev_trsase/Diguanyl_cyclase"/>
</dbReference>
<evidence type="ECO:0000259" key="11">
    <source>
        <dbReference type="PROSITE" id="PS50878"/>
    </source>
</evidence>
<dbReference type="GO" id="GO:0015074">
    <property type="term" value="P:DNA integration"/>
    <property type="evidence" value="ECO:0007669"/>
    <property type="project" value="InterPro"/>
</dbReference>
<dbReference type="PROSITE" id="PS50994">
    <property type="entry name" value="INTEGRASE"/>
    <property type="match status" value="1"/>
</dbReference>
<dbReference type="EC" id="2.7.7.49" evidence="1"/>
<feature type="domain" description="Reverse transcriptase" evidence="11">
    <location>
        <begin position="340"/>
        <end position="519"/>
    </location>
</feature>
<dbReference type="SUPFAM" id="SSF56672">
    <property type="entry name" value="DNA/RNA polymerases"/>
    <property type="match status" value="1"/>
</dbReference>
<evidence type="ECO:0000256" key="2">
    <source>
        <dbReference type="ARBA" id="ARBA00022670"/>
    </source>
</evidence>
<accession>A0AAQ4EHU4</accession>
<dbReference type="Gene3D" id="3.30.70.270">
    <property type="match status" value="2"/>
</dbReference>
<organism evidence="13 14">
    <name type="scientific">Amblyomma americanum</name>
    <name type="common">Lone star tick</name>
    <dbReference type="NCBI Taxonomy" id="6943"/>
    <lineage>
        <taxon>Eukaryota</taxon>
        <taxon>Metazoa</taxon>
        <taxon>Ecdysozoa</taxon>
        <taxon>Arthropoda</taxon>
        <taxon>Chelicerata</taxon>
        <taxon>Arachnida</taxon>
        <taxon>Acari</taxon>
        <taxon>Parasitiformes</taxon>
        <taxon>Ixodida</taxon>
        <taxon>Ixodoidea</taxon>
        <taxon>Ixodidae</taxon>
        <taxon>Amblyomminae</taxon>
        <taxon>Amblyomma</taxon>
    </lineage>
</organism>
<dbReference type="Pfam" id="PF00665">
    <property type="entry name" value="rve"/>
    <property type="match status" value="1"/>
</dbReference>
<proteinExistence type="predicted"/>
<keyword evidence="14" id="KW-1185">Reference proteome</keyword>
<dbReference type="PANTHER" id="PTHR37984:SF5">
    <property type="entry name" value="PROTEIN NYNRIN-LIKE"/>
    <property type="match status" value="1"/>
</dbReference>
<keyword evidence="6" id="KW-0255">Endonuclease</keyword>
<feature type="region of interest" description="Disordered" evidence="10">
    <location>
        <begin position="1217"/>
        <end position="1276"/>
    </location>
</feature>
<reference evidence="13 14" key="1">
    <citation type="journal article" date="2023" name="Arcadia Sci">
        <title>De novo assembly of a long-read Amblyomma americanum tick genome.</title>
        <authorList>
            <person name="Chou S."/>
            <person name="Poskanzer K.E."/>
            <person name="Rollins M."/>
            <person name="Thuy-Boun P.S."/>
        </authorList>
    </citation>
    <scope>NUCLEOTIDE SEQUENCE [LARGE SCALE GENOMIC DNA]</scope>
    <source>
        <strain evidence="13">F_SG_1</strain>
        <tissue evidence="13">Salivary glands</tissue>
    </source>
</reference>
<dbReference type="Proteomes" id="UP001321473">
    <property type="component" value="Unassembled WGS sequence"/>
</dbReference>
<dbReference type="InterPro" id="IPR036397">
    <property type="entry name" value="RNaseH_sf"/>
</dbReference>
<dbReference type="AlphaFoldDB" id="A0AAQ4EHU4"/>
<dbReference type="GO" id="GO:0003964">
    <property type="term" value="F:RNA-directed DNA polymerase activity"/>
    <property type="evidence" value="ECO:0007669"/>
    <property type="project" value="UniProtKB-KW"/>
</dbReference>
<dbReference type="Pfam" id="PF17917">
    <property type="entry name" value="RT_RNaseH"/>
    <property type="match status" value="1"/>
</dbReference>
<dbReference type="InterPro" id="IPR041373">
    <property type="entry name" value="RT_RNaseH"/>
</dbReference>
<dbReference type="GO" id="GO:0042575">
    <property type="term" value="C:DNA polymerase complex"/>
    <property type="evidence" value="ECO:0007669"/>
    <property type="project" value="UniProtKB-ARBA"/>
</dbReference>
<evidence type="ECO:0000256" key="8">
    <source>
        <dbReference type="ARBA" id="ARBA00022918"/>
    </source>
</evidence>
<evidence type="ECO:0000256" key="9">
    <source>
        <dbReference type="SAM" id="Coils"/>
    </source>
</evidence>
<keyword evidence="8" id="KW-0695">RNA-directed DNA polymerase</keyword>
<keyword evidence="3" id="KW-0808">Transferase</keyword>
<dbReference type="Pfam" id="PF22938">
    <property type="entry name" value="Integrase_p58_C"/>
    <property type="match status" value="1"/>
</dbReference>
<dbReference type="FunFam" id="3.30.70.270:FF:000020">
    <property type="entry name" value="Transposon Tf2-6 polyprotein-like Protein"/>
    <property type="match status" value="1"/>
</dbReference>
<evidence type="ECO:0000256" key="10">
    <source>
        <dbReference type="SAM" id="MobiDB-lite"/>
    </source>
</evidence>
<evidence type="ECO:0000256" key="3">
    <source>
        <dbReference type="ARBA" id="ARBA00022679"/>
    </source>
</evidence>
<evidence type="ECO:0000313" key="14">
    <source>
        <dbReference type="Proteomes" id="UP001321473"/>
    </source>
</evidence>
<keyword evidence="2" id="KW-0645">Protease</keyword>
<keyword evidence="9" id="KW-0175">Coiled coil</keyword>
<dbReference type="InterPro" id="IPR001584">
    <property type="entry name" value="Integrase_cat-core"/>
</dbReference>
<name>A0AAQ4EHU4_AMBAM</name>
<dbReference type="Pfam" id="PF17921">
    <property type="entry name" value="Integrase_H2C2"/>
    <property type="match status" value="1"/>
</dbReference>
<keyword evidence="4" id="KW-0548">Nucleotidyltransferase</keyword>
<evidence type="ECO:0000256" key="1">
    <source>
        <dbReference type="ARBA" id="ARBA00012493"/>
    </source>
</evidence>
<dbReference type="EMBL" id="JARKHS020015557">
    <property type="protein sequence ID" value="KAK8774317.1"/>
    <property type="molecule type" value="Genomic_DNA"/>
</dbReference>
<dbReference type="InterPro" id="IPR054465">
    <property type="entry name" value="Integrase_p58-like_C"/>
</dbReference>
<evidence type="ECO:0000256" key="4">
    <source>
        <dbReference type="ARBA" id="ARBA00022695"/>
    </source>
</evidence>
<dbReference type="CDD" id="cd01647">
    <property type="entry name" value="RT_LTR"/>
    <property type="match status" value="1"/>
</dbReference>
<dbReference type="Gene3D" id="3.10.10.10">
    <property type="entry name" value="HIV Type 1 Reverse Transcriptase, subunit A, domain 1"/>
    <property type="match status" value="1"/>
</dbReference>
<dbReference type="GO" id="GO:0008233">
    <property type="term" value="F:peptidase activity"/>
    <property type="evidence" value="ECO:0007669"/>
    <property type="project" value="UniProtKB-KW"/>
</dbReference>
<sequence>MVGEDVRTFASRLQRLARDTLSREEEGDQLRKKYAEDILKEEMTALFVAGLQDPVRRFVLSRKPSNFDQAVEAALDEERNEALTTAAARVRVIERAVLNPEVALLTERLDRLEQLLTQQVERQVEARAQQRPFAGNRRPPQSYRRVGSLEKVYSRVAVRLVEEAVVLPWSEHILYAFVPSDVESGAVGVLEPVDSLSNGLKAAACLVTVNDAHRVPLRVVNCSQQPLSLPKNKTLAFFTSAIEQREPTDTVLATVEHASPSAVPKVSFDLSHVKSREREALAGLLNDYSEVFAASNLDLGCCGVIKHRIETGTSSPIYQRAYRIPYSQREEMEWQVQDLIDRGIVEHSKSPWGAPALLVEKPDGSYRLVVDYRKLNAVTRIDPYPIPNIQETLSQLGSARYFTVVDMAAGFWQIAMDPADAEKTAFNTPSGHYEWKRMPMGLANSPAVWQRTADVILAGLLGRLCFVYMDDIIIYSDSFDNHLRDIEQVLVRLRAAGLKLKPSKCQFLKNEVKCLGHVVSADGVRPDPEKLRCVSDFPSPTSVRQVRQFLGLIGYYRRHIEEFAKLAKPLTALTAKNVAFRWDENAENAFGALKRKLMSAPLLRHPDFSLPFVMATDASKFAVGAVLSQVIEGKEHPVAFASRQLSPTEQKYGATERECLAVVWAVKHFRCYLYGRKFKLVTDCHPLKWVMSVRDPSSRLARWNLHLQEYCFEVEHKSGKTHLNADALSRTAAVAAIDEFVPVVDPAELRTEQCKDPDLKRIIESLEGAPSHPEQLGYFIDKDGTLCRRTRPTRKGRPEKTAWKRVVIPRSWTERVLREFHDAPCAGHVGVAKTRRRVERLYFWSGMRQDVRDYCAKCHSCLERKTPKGRRPAPIQPFSEVSAPFERTGMDIMGPLPTTTSGNKYILLFVDHLSKYAEAVALPDQKADTVARAFVEQIVLRHGPPRQLLTDRGTNFVSQLMRRVCELLKIAKKQTTPYHPACNGAVERLNQTVAGFLSHFVSRDQRDWDLWLPYAMFAYNSAAHESTGESPFFLLYGRDPDQPSEVPEGPRRVPYASLDDYKVELESRLQVARDIAKESLKKAAKRRKEVHDRSARDAPFDVGDSVYIENCQRQIGLARKFQTKWRGPCEVVEKLSPVNFRVRDVNRRLIRIHANRLKSAPVQYSRNEERESADFDGDRSEAEHADSSQETPSSAFVRQAPEVTAGMPPDLLHALLEEEAREVAAQITPGEAPATSPRESQSRQRGTDLLSMTHEGRYPLRNRKLSRTNGVNRAEL</sequence>
<evidence type="ECO:0000259" key="12">
    <source>
        <dbReference type="PROSITE" id="PS50994"/>
    </source>
</evidence>
<evidence type="ECO:0000313" key="13">
    <source>
        <dbReference type="EMBL" id="KAK8774317.1"/>
    </source>
</evidence>
<feature type="coiled-coil region" evidence="9">
    <location>
        <begin position="102"/>
        <end position="129"/>
    </location>
</feature>
<dbReference type="InterPro" id="IPR041588">
    <property type="entry name" value="Integrase_H2C2"/>
</dbReference>
<feature type="region of interest" description="Disordered" evidence="10">
    <location>
        <begin position="1162"/>
        <end position="1195"/>
    </location>
</feature>
<dbReference type="InterPro" id="IPR012337">
    <property type="entry name" value="RNaseH-like_sf"/>
</dbReference>
<gene>
    <name evidence="13" type="ORF">V5799_011150</name>
</gene>
<feature type="domain" description="Integrase catalytic" evidence="12">
    <location>
        <begin position="880"/>
        <end position="1039"/>
    </location>
</feature>